<keyword evidence="2" id="KW-0067">ATP-binding</keyword>
<sequence length="430" mass="46216">MPTLLVGPTRQNLLLSRLGDLLQSRPGVGGLELVTFDRAAERAQKGGFELVFVILASDCVAESLEVVRALRATGTHVLVVGPATDPKLILGAMQAGGDRFLDQDELEPALDSELTRLNLTSGAEARQLIGVLSASGGCGASTIAVNLAVVLAKKYGRCNLIDLNVNKADLAPLLDLKPQYTLSNLCQNEDRLDRTMYEKLLTIHPSGTALLAGPRFHEEARALTIYGVEQAVSLACEAFSQVVVDLEDCIHDEQVAVLGRADRILLVCRLDFTAIRNARRAMDHLAARGVPRDRIEVVMNHTGLPNELSVDDAEMALGVKVTHLIPHAPGEMGWATNVGIPAALKDDRAPVVQSIAKLVGLDAPVPPAPDLRARFGAFYRERVLPWVRTLRARFNSPAPVPAPPLAAETKVCYEPISPPEPAADSRACAF</sequence>
<reference evidence="3 4" key="1">
    <citation type="submission" date="2021-04" db="EMBL/GenBank/DDBJ databases">
        <authorList>
            <person name="Ivanova A."/>
        </authorList>
    </citation>
    <scope>NUCLEOTIDE SEQUENCE [LARGE SCALE GENOMIC DNA]</scope>
    <source>
        <strain evidence="3 4">G18</strain>
    </source>
</reference>
<comment type="caution">
    <text evidence="3">The sequence shown here is derived from an EMBL/GenBank/DDBJ whole genome shotgun (WGS) entry which is preliminary data.</text>
</comment>
<accession>A0ABS5BYG6</accession>
<dbReference type="InterPro" id="IPR027417">
    <property type="entry name" value="P-loop_NTPase"/>
</dbReference>
<dbReference type="Gene3D" id="3.40.50.300">
    <property type="entry name" value="P-loop containing nucleotide triphosphate hydrolases"/>
    <property type="match status" value="1"/>
</dbReference>
<dbReference type="PANTHER" id="PTHR43384:SF6">
    <property type="entry name" value="SEPTUM SITE-DETERMINING PROTEIN MIND HOMOLOG, CHLOROPLASTIC"/>
    <property type="match status" value="1"/>
</dbReference>
<dbReference type="SUPFAM" id="SSF52540">
    <property type="entry name" value="P-loop containing nucleoside triphosphate hydrolases"/>
    <property type="match status" value="1"/>
</dbReference>
<name>A0ABS5BYG6_9BACT</name>
<keyword evidence="1" id="KW-0547">Nucleotide-binding</keyword>
<evidence type="ECO:0008006" key="5">
    <source>
        <dbReference type="Google" id="ProtNLM"/>
    </source>
</evidence>
<evidence type="ECO:0000313" key="4">
    <source>
        <dbReference type="Proteomes" id="UP000676565"/>
    </source>
</evidence>
<dbReference type="EMBL" id="JAGKQQ010000001">
    <property type="protein sequence ID" value="MBP3958452.1"/>
    <property type="molecule type" value="Genomic_DNA"/>
</dbReference>
<keyword evidence="4" id="KW-1185">Reference proteome</keyword>
<proteinExistence type="predicted"/>
<evidence type="ECO:0000313" key="3">
    <source>
        <dbReference type="EMBL" id="MBP3958452.1"/>
    </source>
</evidence>
<dbReference type="RefSeq" id="WP_210658453.1">
    <property type="nucleotide sequence ID" value="NZ_JAGKQQ010000001.1"/>
</dbReference>
<organism evidence="3 4">
    <name type="scientific">Gemmata palustris</name>
    <dbReference type="NCBI Taxonomy" id="2822762"/>
    <lineage>
        <taxon>Bacteria</taxon>
        <taxon>Pseudomonadati</taxon>
        <taxon>Planctomycetota</taxon>
        <taxon>Planctomycetia</taxon>
        <taxon>Gemmatales</taxon>
        <taxon>Gemmataceae</taxon>
        <taxon>Gemmata</taxon>
    </lineage>
</organism>
<protein>
    <recommendedName>
        <fullName evidence="5">Response regulatory domain-containing protein</fullName>
    </recommendedName>
</protein>
<evidence type="ECO:0000256" key="1">
    <source>
        <dbReference type="ARBA" id="ARBA00022741"/>
    </source>
</evidence>
<dbReference type="PANTHER" id="PTHR43384">
    <property type="entry name" value="SEPTUM SITE-DETERMINING PROTEIN MIND HOMOLOG, CHLOROPLASTIC-RELATED"/>
    <property type="match status" value="1"/>
</dbReference>
<dbReference type="Proteomes" id="UP000676565">
    <property type="component" value="Unassembled WGS sequence"/>
</dbReference>
<gene>
    <name evidence="3" type="ORF">J8F10_24655</name>
</gene>
<dbReference type="InterPro" id="IPR050625">
    <property type="entry name" value="ParA/MinD_ATPase"/>
</dbReference>
<evidence type="ECO:0000256" key="2">
    <source>
        <dbReference type="ARBA" id="ARBA00022840"/>
    </source>
</evidence>